<feature type="compositionally biased region" description="Polar residues" evidence="1">
    <location>
        <begin position="889"/>
        <end position="898"/>
    </location>
</feature>
<protein>
    <submittedName>
        <fullName evidence="2">Uncharacterized protein</fullName>
    </submittedName>
</protein>
<feature type="region of interest" description="Disordered" evidence="1">
    <location>
        <begin position="767"/>
        <end position="790"/>
    </location>
</feature>
<proteinExistence type="predicted"/>
<dbReference type="Proteomes" id="UP001187531">
    <property type="component" value="Unassembled WGS sequence"/>
</dbReference>
<dbReference type="AlphaFoldDB" id="A0AA88HZD4"/>
<comment type="caution">
    <text evidence="2">The sequence shown here is derived from an EMBL/GenBank/DDBJ whole genome shotgun (WGS) entry which is preliminary data.</text>
</comment>
<gene>
    <name evidence="2" type="ORF">QYM36_006743</name>
</gene>
<feature type="compositionally biased region" description="Polar residues" evidence="1">
    <location>
        <begin position="80"/>
        <end position="90"/>
    </location>
</feature>
<name>A0AA88HZD4_ARTSF</name>
<feature type="region of interest" description="Disordered" evidence="1">
    <location>
        <begin position="282"/>
        <end position="316"/>
    </location>
</feature>
<feature type="region of interest" description="Disordered" evidence="1">
    <location>
        <begin position="931"/>
        <end position="973"/>
    </location>
</feature>
<feature type="compositionally biased region" description="Polar residues" evidence="1">
    <location>
        <begin position="25"/>
        <end position="60"/>
    </location>
</feature>
<feature type="region of interest" description="Disordered" evidence="1">
    <location>
        <begin position="511"/>
        <end position="534"/>
    </location>
</feature>
<sequence length="973" mass="110849">MKRKTSLDTSEEPKNKNPRFIHSDCGNSTPSTSFTVPNFQENPSARSLENPKTNEGQTSDVPIESSSKHGCGSRPFQIGGTHQQPESSGQEKLWDEQRYNDEKKVLWKKRKDLTEKENKEISSQIADINWLTKELEKKDVPIEPNSISSQIGEINWLMKELEKKNVPVEPNGKHGSVTRPLEIGWSNQQSESSGPEKLCGEQRYNNENKVLWKRRKDPTEQERKQISSKTCEMLVPSELLPCHPPLSTDDKIQLMKEFATLKPIGNTIVETGAAYKNKTRIEVSEGPKNKKTRFAHPDGENSTNIHSGGSSQECETNERQINSIVPVVQNNTHTFSARQFPICGTKKLETNADLDNPGLSTNLVFQKFPKPLQKADRGDEQPENINIQNTYVEHDNEASENLNKSEYLRNLHPKAFDGNIVSAIREENSGIRIAETDVDEKQKVRCYGTLIEAQSFMQDQPNIQNERNVSGQKRLDKMSLSNNQMVEKFSKPLLMDYRGDGQLENIKSKEAYAEHQNDEKFSESKRKPENLYPKTNNGKIIPLVWKEEAHFTHSDCINSNNTCSGGSSQKCGTNECQINSIVPVEQNNIHPFSQGQFPICGANKLQTNIDLDNSGSSTNLVFQKSPKPLQTADRGDKQPENINIQNTYVEHDNEASENLNKSEYLRNLHPKGYDGNLVLAIREENNGSCITKTDVEEKQKVGCCGSFLEAQSIIQAQPNAQNERNVSGQKHLDKINLSNNRTFEKFSKPLLMDYRGAGKSENIKLKEAYGEHKNDKKNSESKKKLENLHPKSNNGKIISLVWNEEAKSCLTEADIARKRKAKFGEIPKGAQRKTQTYTQSIENLHPKINNEKTIPLVWYEEATNCFTEADIARKRKAKFGEIHKETQKSKAQSNTQARRNAYRKHHQSYNIEETTYQKNYNLNNQCCRRNNKNWKAPSNQRYNNHRPNLANLRPNYEIKPHKSSSWYNSPTNR</sequence>
<feature type="compositionally biased region" description="Polar residues" evidence="1">
    <location>
        <begin position="936"/>
        <end position="946"/>
    </location>
</feature>
<feature type="compositionally biased region" description="Polar residues" evidence="1">
    <location>
        <begin position="300"/>
        <end position="316"/>
    </location>
</feature>
<keyword evidence="3" id="KW-1185">Reference proteome</keyword>
<feature type="compositionally biased region" description="Polar residues" evidence="1">
    <location>
        <begin position="963"/>
        <end position="973"/>
    </location>
</feature>
<feature type="compositionally biased region" description="Basic and acidic residues" evidence="1">
    <location>
        <begin position="767"/>
        <end position="789"/>
    </location>
</feature>
<reference evidence="2" key="1">
    <citation type="submission" date="2023-07" db="EMBL/GenBank/DDBJ databases">
        <title>Chromosome-level genome assembly of Artemia franciscana.</title>
        <authorList>
            <person name="Jo E."/>
        </authorList>
    </citation>
    <scope>NUCLEOTIDE SEQUENCE</scope>
    <source>
        <tissue evidence="2">Whole body</tissue>
    </source>
</reference>
<dbReference type="EMBL" id="JAVRJZ010000010">
    <property type="protein sequence ID" value="KAK2718053.1"/>
    <property type="molecule type" value="Genomic_DNA"/>
</dbReference>
<feature type="compositionally biased region" description="Basic and acidic residues" evidence="1">
    <location>
        <begin position="511"/>
        <end position="529"/>
    </location>
</feature>
<accession>A0AA88HZD4</accession>
<feature type="region of interest" description="Disordered" evidence="1">
    <location>
        <begin position="1"/>
        <end position="99"/>
    </location>
</feature>
<evidence type="ECO:0000256" key="1">
    <source>
        <dbReference type="SAM" id="MobiDB-lite"/>
    </source>
</evidence>
<organism evidence="2 3">
    <name type="scientific">Artemia franciscana</name>
    <name type="common">Brine shrimp</name>
    <name type="synonym">Artemia sanfranciscana</name>
    <dbReference type="NCBI Taxonomy" id="6661"/>
    <lineage>
        <taxon>Eukaryota</taxon>
        <taxon>Metazoa</taxon>
        <taxon>Ecdysozoa</taxon>
        <taxon>Arthropoda</taxon>
        <taxon>Crustacea</taxon>
        <taxon>Branchiopoda</taxon>
        <taxon>Anostraca</taxon>
        <taxon>Artemiidae</taxon>
        <taxon>Artemia</taxon>
    </lineage>
</organism>
<evidence type="ECO:0000313" key="3">
    <source>
        <dbReference type="Proteomes" id="UP001187531"/>
    </source>
</evidence>
<feature type="region of interest" description="Disordered" evidence="1">
    <location>
        <begin position="883"/>
        <end position="904"/>
    </location>
</feature>
<evidence type="ECO:0000313" key="2">
    <source>
        <dbReference type="EMBL" id="KAK2718053.1"/>
    </source>
</evidence>